<keyword evidence="3" id="KW-0238">DNA-binding</keyword>
<dbReference type="PANTHER" id="PTHR30126:SF39">
    <property type="entry name" value="HTH-TYPE TRANSCRIPTIONAL REGULATOR CYSL"/>
    <property type="match status" value="1"/>
</dbReference>
<dbReference type="PROSITE" id="PS50931">
    <property type="entry name" value="HTH_LYSR"/>
    <property type="match status" value="1"/>
</dbReference>
<dbReference type="SUPFAM" id="SSF53850">
    <property type="entry name" value="Periplasmic binding protein-like II"/>
    <property type="match status" value="1"/>
</dbReference>
<dbReference type="PRINTS" id="PR00039">
    <property type="entry name" value="HTHLYSR"/>
</dbReference>
<comment type="similarity">
    <text evidence="1">Belongs to the LysR transcriptional regulatory family.</text>
</comment>
<accession>A0A9D2C0F9</accession>
<dbReference type="GO" id="GO:0000976">
    <property type="term" value="F:transcription cis-regulatory region binding"/>
    <property type="evidence" value="ECO:0007669"/>
    <property type="project" value="TreeGrafter"/>
</dbReference>
<dbReference type="Gene3D" id="1.10.10.10">
    <property type="entry name" value="Winged helix-like DNA-binding domain superfamily/Winged helix DNA-binding domain"/>
    <property type="match status" value="1"/>
</dbReference>
<keyword evidence="4" id="KW-0804">Transcription</keyword>
<dbReference type="Pfam" id="PF00126">
    <property type="entry name" value="HTH_1"/>
    <property type="match status" value="1"/>
</dbReference>
<sequence>MTRKHLTVFTQACRLQSFSKAAQALGTTQPAVSLAIRELEEHYGTKLFERMNRRVYLTPAGEALYQQAQNILRGFQQAEEQLRQAPARLRVGANVTLGAARLPALLAQFRQRCPQVRLSALVANSREIEEGLLENRLDLGLVDNLTFSRHLRALPLFQEDMAALAAPGSPYAPGTLAELAACPLLLREEGSGVRRCVDRVFEAAGLSPQPFLESASTQALLEAAQAGLGVAIVPPELGKRQLAEGLLAPLFLEGVRFPRQYYAALHRQKDLSPALEAFLALLGT</sequence>
<dbReference type="InterPro" id="IPR005119">
    <property type="entry name" value="LysR_subst-bd"/>
</dbReference>
<feature type="domain" description="HTH lysR-type" evidence="5">
    <location>
        <begin position="1"/>
        <end position="58"/>
    </location>
</feature>
<name>A0A9D2C0F9_9FIRM</name>
<evidence type="ECO:0000256" key="2">
    <source>
        <dbReference type="ARBA" id="ARBA00023015"/>
    </source>
</evidence>
<dbReference type="Gene3D" id="3.40.190.290">
    <property type="match status" value="1"/>
</dbReference>
<evidence type="ECO:0000256" key="1">
    <source>
        <dbReference type="ARBA" id="ARBA00009437"/>
    </source>
</evidence>
<evidence type="ECO:0000313" key="6">
    <source>
        <dbReference type="EMBL" id="HIY27188.1"/>
    </source>
</evidence>
<dbReference type="InterPro" id="IPR000847">
    <property type="entry name" value="LysR_HTH_N"/>
</dbReference>
<evidence type="ECO:0000256" key="4">
    <source>
        <dbReference type="ARBA" id="ARBA00023163"/>
    </source>
</evidence>
<dbReference type="FunFam" id="1.10.10.10:FF:000001">
    <property type="entry name" value="LysR family transcriptional regulator"/>
    <property type="match status" value="1"/>
</dbReference>
<gene>
    <name evidence="6" type="ORF">H9838_08470</name>
</gene>
<dbReference type="Pfam" id="PF03466">
    <property type="entry name" value="LysR_substrate"/>
    <property type="match status" value="1"/>
</dbReference>
<reference evidence="6" key="2">
    <citation type="submission" date="2021-04" db="EMBL/GenBank/DDBJ databases">
        <authorList>
            <person name="Gilroy R."/>
        </authorList>
    </citation>
    <scope>NUCLEOTIDE SEQUENCE</scope>
    <source>
        <strain evidence="6">1282</strain>
    </source>
</reference>
<evidence type="ECO:0000259" key="5">
    <source>
        <dbReference type="PROSITE" id="PS50931"/>
    </source>
</evidence>
<dbReference type="InterPro" id="IPR036390">
    <property type="entry name" value="WH_DNA-bd_sf"/>
</dbReference>
<evidence type="ECO:0000313" key="7">
    <source>
        <dbReference type="Proteomes" id="UP000823915"/>
    </source>
</evidence>
<dbReference type="EMBL" id="DXDU01000134">
    <property type="protein sequence ID" value="HIY27188.1"/>
    <property type="molecule type" value="Genomic_DNA"/>
</dbReference>
<dbReference type="InterPro" id="IPR036388">
    <property type="entry name" value="WH-like_DNA-bd_sf"/>
</dbReference>
<proteinExistence type="inferred from homology"/>
<dbReference type="GO" id="GO:0003700">
    <property type="term" value="F:DNA-binding transcription factor activity"/>
    <property type="evidence" value="ECO:0007669"/>
    <property type="project" value="InterPro"/>
</dbReference>
<reference evidence="6" key="1">
    <citation type="journal article" date="2021" name="PeerJ">
        <title>Extensive microbial diversity within the chicken gut microbiome revealed by metagenomics and culture.</title>
        <authorList>
            <person name="Gilroy R."/>
            <person name="Ravi A."/>
            <person name="Getino M."/>
            <person name="Pursley I."/>
            <person name="Horton D.L."/>
            <person name="Alikhan N.F."/>
            <person name="Baker D."/>
            <person name="Gharbi K."/>
            <person name="Hall N."/>
            <person name="Watson M."/>
            <person name="Adriaenssens E.M."/>
            <person name="Foster-Nyarko E."/>
            <person name="Jarju S."/>
            <person name="Secka A."/>
            <person name="Antonio M."/>
            <person name="Oren A."/>
            <person name="Chaudhuri R.R."/>
            <person name="La Ragione R."/>
            <person name="Hildebrand F."/>
            <person name="Pallen M.J."/>
        </authorList>
    </citation>
    <scope>NUCLEOTIDE SEQUENCE</scope>
    <source>
        <strain evidence="6">1282</strain>
    </source>
</reference>
<evidence type="ECO:0000256" key="3">
    <source>
        <dbReference type="ARBA" id="ARBA00023125"/>
    </source>
</evidence>
<dbReference type="SUPFAM" id="SSF46785">
    <property type="entry name" value="Winged helix' DNA-binding domain"/>
    <property type="match status" value="1"/>
</dbReference>
<dbReference type="Proteomes" id="UP000823915">
    <property type="component" value="Unassembled WGS sequence"/>
</dbReference>
<organism evidence="6 7">
    <name type="scientific">Candidatus Acutalibacter pullistercoris</name>
    <dbReference type="NCBI Taxonomy" id="2838418"/>
    <lineage>
        <taxon>Bacteria</taxon>
        <taxon>Bacillati</taxon>
        <taxon>Bacillota</taxon>
        <taxon>Clostridia</taxon>
        <taxon>Eubacteriales</taxon>
        <taxon>Acutalibacteraceae</taxon>
        <taxon>Acutalibacter</taxon>
    </lineage>
</organism>
<dbReference type="AlphaFoldDB" id="A0A9D2C0F9"/>
<keyword evidence="2" id="KW-0805">Transcription regulation</keyword>
<comment type="caution">
    <text evidence="6">The sequence shown here is derived from an EMBL/GenBank/DDBJ whole genome shotgun (WGS) entry which is preliminary data.</text>
</comment>
<dbReference type="PANTHER" id="PTHR30126">
    <property type="entry name" value="HTH-TYPE TRANSCRIPTIONAL REGULATOR"/>
    <property type="match status" value="1"/>
</dbReference>
<protein>
    <submittedName>
        <fullName evidence="6">LysR family transcriptional regulator</fullName>
    </submittedName>
</protein>